<feature type="region of interest" description="Disordered" evidence="6">
    <location>
        <begin position="490"/>
        <end position="546"/>
    </location>
</feature>
<feature type="compositionally biased region" description="Acidic residues" evidence="6">
    <location>
        <begin position="504"/>
        <end position="515"/>
    </location>
</feature>
<protein>
    <recommendedName>
        <fullName evidence="9">Radial spokehead-like protein</fullName>
    </recommendedName>
</protein>
<dbReference type="STRING" id="109895.A0A507DWC2"/>
<keyword evidence="8" id="KW-1185">Reference proteome</keyword>
<feature type="compositionally biased region" description="Pro residues" evidence="6">
    <location>
        <begin position="82"/>
        <end position="91"/>
    </location>
</feature>
<feature type="compositionally biased region" description="Acidic residues" evidence="6">
    <location>
        <begin position="655"/>
        <end position="675"/>
    </location>
</feature>
<evidence type="ECO:0008006" key="9">
    <source>
        <dbReference type="Google" id="ProtNLM"/>
    </source>
</evidence>
<organism evidence="7 8">
    <name type="scientific">Powellomyces hirtus</name>
    <dbReference type="NCBI Taxonomy" id="109895"/>
    <lineage>
        <taxon>Eukaryota</taxon>
        <taxon>Fungi</taxon>
        <taxon>Fungi incertae sedis</taxon>
        <taxon>Chytridiomycota</taxon>
        <taxon>Chytridiomycota incertae sedis</taxon>
        <taxon>Chytridiomycetes</taxon>
        <taxon>Spizellomycetales</taxon>
        <taxon>Powellomycetaceae</taxon>
        <taxon>Powellomyces</taxon>
    </lineage>
</organism>
<feature type="region of interest" description="Disordered" evidence="6">
    <location>
        <begin position="303"/>
        <end position="334"/>
    </location>
</feature>
<dbReference type="CDD" id="cd22963">
    <property type="entry name" value="DD_CrRSP4-like"/>
    <property type="match status" value="1"/>
</dbReference>
<comment type="subcellular location">
    <subcellularLocation>
        <location evidence="1">Cytoplasm</location>
        <location evidence="1">Cytoskeleton</location>
        <location evidence="1">Cilium axoneme</location>
    </subcellularLocation>
</comment>
<dbReference type="Proteomes" id="UP000318582">
    <property type="component" value="Unassembled WGS sequence"/>
</dbReference>
<accession>A0A507DWC2</accession>
<feature type="region of interest" description="Disordered" evidence="6">
    <location>
        <begin position="618"/>
        <end position="675"/>
    </location>
</feature>
<dbReference type="PANTHER" id="PTHR13159:SF0">
    <property type="entry name" value="RADIAL SPOKE HEAD 6 HOMOLOG A"/>
    <property type="match status" value="1"/>
</dbReference>
<dbReference type="GO" id="GO:0001534">
    <property type="term" value="C:radial spoke"/>
    <property type="evidence" value="ECO:0007669"/>
    <property type="project" value="InterPro"/>
</dbReference>
<dbReference type="EMBL" id="QEAQ01000086">
    <property type="protein sequence ID" value="TPX56079.1"/>
    <property type="molecule type" value="Genomic_DNA"/>
</dbReference>
<proteinExistence type="predicted"/>
<reference evidence="7 8" key="1">
    <citation type="journal article" date="2019" name="Sci. Rep.">
        <title>Comparative genomics of chytrid fungi reveal insights into the obligate biotrophic and pathogenic lifestyle of Synchytrium endobioticum.</title>
        <authorList>
            <person name="van de Vossenberg B.T.L.H."/>
            <person name="Warris S."/>
            <person name="Nguyen H.D.T."/>
            <person name="van Gent-Pelzer M.P.E."/>
            <person name="Joly D.L."/>
            <person name="van de Geest H.C."/>
            <person name="Bonants P.J.M."/>
            <person name="Smith D.S."/>
            <person name="Levesque C.A."/>
            <person name="van der Lee T.A.J."/>
        </authorList>
    </citation>
    <scope>NUCLEOTIDE SEQUENCE [LARGE SCALE GENOMIC DNA]</scope>
    <source>
        <strain evidence="7 8">CBS 809.83</strain>
    </source>
</reference>
<feature type="compositionally biased region" description="Acidic residues" evidence="6">
    <location>
        <begin position="317"/>
        <end position="334"/>
    </location>
</feature>
<dbReference type="PANTHER" id="PTHR13159">
    <property type="entry name" value="RADIAL SPOKEHEAD-RELATED"/>
    <property type="match status" value="1"/>
</dbReference>
<dbReference type="GO" id="GO:0035082">
    <property type="term" value="P:axoneme assembly"/>
    <property type="evidence" value="ECO:0007669"/>
    <property type="project" value="TreeGrafter"/>
</dbReference>
<evidence type="ECO:0000256" key="4">
    <source>
        <dbReference type="ARBA" id="ARBA00023212"/>
    </source>
</evidence>
<evidence type="ECO:0000256" key="5">
    <source>
        <dbReference type="ARBA" id="ARBA00023273"/>
    </source>
</evidence>
<evidence type="ECO:0000256" key="2">
    <source>
        <dbReference type="ARBA" id="ARBA00022490"/>
    </source>
</evidence>
<keyword evidence="2" id="KW-0963">Cytoplasm</keyword>
<keyword evidence="5" id="KW-0966">Cell projection</keyword>
<evidence type="ECO:0000256" key="1">
    <source>
        <dbReference type="ARBA" id="ARBA00004430"/>
    </source>
</evidence>
<feature type="compositionally biased region" description="Low complexity" evidence="6">
    <location>
        <begin position="43"/>
        <end position="81"/>
    </location>
</feature>
<evidence type="ECO:0000256" key="6">
    <source>
        <dbReference type="SAM" id="MobiDB-lite"/>
    </source>
</evidence>
<sequence length="675" mass="72842">MDEENTSSIGDVPEDDQQSTVAAADSSAPVESTADVVPDSDDANNNTTTNKPADPTESDSSAAAAQPQPAPPAESTAAAAPQPDPPAPSAAPAPAAAKPEEPLHPFLNRKDAYIKPETRLPEDSELALAKAFLMTQSDKSNLNLYDHLTEVVMRILETRPGNAVDTFETISADIKRSHFSVDRPNAPGAFHKTQDLAPASAIGAAQVKLFERSELDSGTSEETDGEIPDIMDLANLWEWAGVSFGKEETFMLFLSLKKLVAEKPIKSVRLWGKIQGTKANYFVIEGELRDGVDDDEEAAAANAVEDDPAGAGVGAGSEEEAGEEAGAEGAEGEEKVDDFKIELPKRKVKPAVPLPKEERVGVNKYVYYVCNYAGGIWTRLPDVIPEKLQASRRIRKYFTGDLKHKIVSYPPFNGTEAQYLRCQIARISAATVVSPAGYYAFDQEDDADDDDEGGANQRIIINPDYESLPNDQLVDPANWVHHVPYVLPQGRVTWENPTPPKNPDDEDAGDDEDGSDAGSEGGEGGNGDQEPAEPETGPAILSPLTGDAEHDGMACWVSRMCSTLSPAKFSPLLLRCTRWPGATVLSYNEKFANIYIGDGHKDQSRFVPPPLAELQKEYASGNGAPGTVEEITEQNDPTLAEETAFEEERRAREEEQQEESDDEGEEGGDEDGSDN</sequence>
<evidence type="ECO:0000256" key="3">
    <source>
        <dbReference type="ARBA" id="ARBA00023069"/>
    </source>
</evidence>
<dbReference type="AlphaFoldDB" id="A0A507DWC2"/>
<name>A0A507DWC2_9FUNG</name>
<gene>
    <name evidence="7" type="ORF">PhCBS80983_g04803</name>
</gene>
<dbReference type="GO" id="GO:0060294">
    <property type="term" value="P:cilium movement involved in cell motility"/>
    <property type="evidence" value="ECO:0007669"/>
    <property type="project" value="InterPro"/>
</dbReference>
<evidence type="ECO:0000313" key="8">
    <source>
        <dbReference type="Proteomes" id="UP000318582"/>
    </source>
</evidence>
<keyword evidence="3" id="KW-0969">Cilium</keyword>
<dbReference type="Pfam" id="PF04712">
    <property type="entry name" value="Radial_spoke"/>
    <property type="match status" value="1"/>
</dbReference>
<feature type="region of interest" description="Disordered" evidence="6">
    <location>
        <begin position="1"/>
        <end position="108"/>
    </location>
</feature>
<comment type="caution">
    <text evidence="7">The sequence shown here is derived from an EMBL/GenBank/DDBJ whole genome shotgun (WGS) entry which is preliminary data.</text>
</comment>
<dbReference type="InterPro" id="IPR006802">
    <property type="entry name" value="Radial_spoke"/>
</dbReference>
<feature type="compositionally biased region" description="Basic and acidic residues" evidence="6">
    <location>
        <begin position="98"/>
        <end position="108"/>
    </location>
</feature>
<keyword evidence="4" id="KW-0206">Cytoskeleton</keyword>
<evidence type="ECO:0000313" key="7">
    <source>
        <dbReference type="EMBL" id="TPX56079.1"/>
    </source>
</evidence>